<sequence length="426" mass="45497">MLEKVRNLLRRDVEPVAAVVVAQEPLGPETAQEVIDRVTDPRARVVVREEGLGTELDPAAQFAPTPTETAASGLPRFAVAVLSIAAILVGLRQLQGFAAFVAPAFFALNLMITAYPLKRLLSRAGVPDWLGSLVAGLAVLLALSLMLFGLVYAVSAMVAELPKYETQFTSIYEQTVALATRYFNLDESQLLDKLKGIDPSSLMSVVTGLLSNAQGVASLLIVLVTTLIFMVMDSADIEKRLEAAASTHPRVVDGLSSFAQGIRKYWLVTTLFGLIVAVLDYGILLGIGVPLSLTWALFSFLTNYIPNVGFVIGVIPPALLALVDQDWQAALMVVVLYTVVNFAVQSIIQPRVAGDAVGLTPTLSFLSLLLWSYVLGATGALVALPASLLVKALLVDVDPRARWTNTLISSRISDGDPIGTGESRAV</sequence>
<feature type="transmembrane region" description="Helical" evidence="6">
    <location>
        <begin position="304"/>
        <end position="323"/>
    </location>
</feature>
<reference evidence="8" key="1">
    <citation type="journal article" date="2019" name="Int. J. Syst. Evol. Microbiol.">
        <title>The Global Catalogue of Microorganisms (GCM) 10K type strain sequencing project: providing services to taxonomists for standard genome sequencing and annotation.</title>
        <authorList>
            <consortium name="The Broad Institute Genomics Platform"/>
            <consortium name="The Broad Institute Genome Sequencing Center for Infectious Disease"/>
            <person name="Wu L."/>
            <person name="Ma J."/>
        </authorList>
    </citation>
    <scope>NUCLEOTIDE SEQUENCE [LARGE SCALE GENOMIC DNA]</scope>
    <source>
        <strain evidence="8">CGMCC 1.15277</strain>
    </source>
</reference>
<evidence type="ECO:0000256" key="5">
    <source>
        <dbReference type="ARBA" id="ARBA00023136"/>
    </source>
</evidence>
<feature type="transmembrane region" description="Helical" evidence="6">
    <location>
        <begin position="330"/>
        <end position="348"/>
    </location>
</feature>
<feature type="transmembrane region" description="Helical" evidence="6">
    <location>
        <begin position="213"/>
        <end position="232"/>
    </location>
</feature>
<keyword evidence="8" id="KW-1185">Reference proteome</keyword>
<comment type="subcellular location">
    <subcellularLocation>
        <location evidence="1">Membrane</location>
        <topology evidence="1">Multi-pass membrane protein</topology>
    </subcellularLocation>
</comment>
<feature type="transmembrane region" description="Helical" evidence="6">
    <location>
        <begin position="265"/>
        <end position="298"/>
    </location>
</feature>
<name>A0ABW1X1S0_9ACTN</name>
<evidence type="ECO:0000256" key="2">
    <source>
        <dbReference type="ARBA" id="ARBA00009773"/>
    </source>
</evidence>
<evidence type="ECO:0000313" key="7">
    <source>
        <dbReference type="EMBL" id="MFC6397177.1"/>
    </source>
</evidence>
<accession>A0ABW1X1S0</accession>
<dbReference type="PANTHER" id="PTHR21716">
    <property type="entry name" value="TRANSMEMBRANE PROTEIN"/>
    <property type="match status" value="1"/>
</dbReference>
<dbReference type="RefSeq" id="WP_343884628.1">
    <property type="nucleotide sequence ID" value="NZ_BAAAKI010000003.1"/>
</dbReference>
<dbReference type="InterPro" id="IPR002549">
    <property type="entry name" value="AI-2E-like"/>
</dbReference>
<keyword evidence="3 6" id="KW-0812">Transmembrane</keyword>
<dbReference type="EMBL" id="JBHSUA010000018">
    <property type="protein sequence ID" value="MFC6397177.1"/>
    <property type="molecule type" value="Genomic_DNA"/>
</dbReference>
<dbReference type="Proteomes" id="UP001596266">
    <property type="component" value="Unassembled WGS sequence"/>
</dbReference>
<comment type="similarity">
    <text evidence="2">Belongs to the autoinducer-2 exporter (AI-2E) (TC 2.A.86) family.</text>
</comment>
<proteinExistence type="inferred from homology"/>
<organism evidence="7 8">
    <name type="scientific">Luteococcus sanguinis</name>
    <dbReference type="NCBI Taxonomy" id="174038"/>
    <lineage>
        <taxon>Bacteria</taxon>
        <taxon>Bacillati</taxon>
        <taxon>Actinomycetota</taxon>
        <taxon>Actinomycetes</taxon>
        <taxon>Propionibacteriales</taxon>
        <taxon>Propionibacteriaceae</taxon>
        <taxon>Luteococcus</taxon>
    </lineage>
</organism>
<evidence type="ECO:0000256" key="6">
    <source>
        <dbReference type="SAM" id="Phobius"/>
    </source>
</evidence>
<dbReference type="PANTHER" id="PTHR21716:SF64">
    <property type="entry name" value="AI-2 TRANSPORT PROTEIN TQSA"/>
    <property type="match status" value="1"/>
</dbReference>
<feature type="transmembrane region" description="Helical" evidence="6">
    <location>
        <begin position="368"/>
        <end position="394"/>
    </location>
</feature>
<feature type="transmembrane region" description="Helical" evidence="6">
    <location>
        <begin position="74"/>
        <end position="91"/>
    </location>
</feature>
<gene>
    <name evidence="7" type="ORF">ACFP57_09325</name>
</gene>
<keyword evidence="5 6" id="KW-0472">Membrane</keyword>
<feature type="transmembrane region" description="Helical" evidence="6">
    <location>
        <begin position="97"/>
        <end position="117"/>
    </location>
</feature>
<feature type="transmembrane region" description="Helical" evidence="6">
    <location>
        <begin position="129"/>
        <end position="154"/>
    </location>
</feature>
<evidence type="ECO:0000256" key="4">
    <source>
        <dbReference type="ARBA" id="ARBA00022989"/>
    </source>
</evidence>
<evidence type="ECO:0000313" key="8">
    <source>
        <dbReference type="Proteomes" id="UP001596266"/>
    </source>
</evidence>
<protein>
    <submittedName>
        <fullName evidence="7">AI-2E family transporter</fullName>
    </submittedName>
</protein>
<keyword evidence="4 6" id="KW-1133">Transmembrane helix</keyword>
<evidence type="ECO:0000256" key="3">
    <source>
        <dbReference type="ARBA" id="ARBA00022692"/>
    </source>
</evidence>
<comment type="caution">
    <text evidence="7">The sequence shown here is derived from an EMBL/GenBank/DDBJ whole genome shotgun (WGS) entry which is preliminary data.</text>
</comment>
<evidence type="ECO:0000256" key="1">
    <source>
        <dbReference type="ARBA" id="ARBA00004141"/>
    </source>
</evidence>
<dbReference type="Pfam" id="PF01594">
    <property type="entry name" value="AI-2E_transport"/>
    <property type="match status" value="1"/>
</dbReference>